<dbReference type="InterPro" id="IPR012373">
    <property type="entry name" value="Ferrdict_sens_TM"/>
</dbReference>
<dbReference type="Pfam" id="PF04773">
    <property type="entry name" value="FecR"/>
    <property type="match status" value="1"/>
</dbReference>
<dbReference type="OrthoDB" id="1099916at2"/>
<dbReference type="PANTHER" id="PTHR30273">
    <property type="entry name" value="PERIPLASMIC SIGNAL SENSOR AND SIGMA FACTOR ACTIVATOR FECR-RELATED"/>
    <property type="match status" value="1"/>
</dbReference>
<protein>
    <submittedName>
        <fullName evidence="3">FecR family protein</fullName>
    </submittedName>
</protein>
<name>A0A1W2H652_9BACT</name>
<dbReference type="GO" id="GO:0016989">
    <property type="term" value="F:sigma factor antagonist activity"/>
    <property type="evidence" value="ECO:0007669"/>
    <property type="project" value="TreeGrafter"/>
</dbReference>
<dbReference type="Gene3D" id="3.55.50.30">
    <property type="match status" value="1"/>
</dbReference>
<dbReference type="PANTHER" id="PTHR30273:SF2">
    <property type="entry name" value="PROTEIN FECR"/>
    <property type="match status" value="1"/>
</dbReference>
<dbReference type="RefSeq" id="WP_084121197.1">
    <property type="nucleotide sequence ID" value="NZ_LT838813.1"/>
</dbReference>
<gene>
    <name evidence="3" type="ORF">SAMN00777080_3041</name>
</gene>
<evidence type="ECO:0000259" key="1">
    <source>
        <dbReference type="Pfam" id="PF04773"/>
    </source>
</evidence>
<evidence type="ECO:0000259" key="2">
    <source>
        <dbReference type="Pfam" id="PF16344"/>
    </source>
</evidence>
<evidence type="ECO:0000313" key="4">
    <source>
        <dbReference type="Proteomes" id="UP000192333"/>
    </source>
</evidence>
<feature type="domain" description="Protein FecR C-terminal" evidence="2">
    <location>
        <begin position="274"/>
        <end position="342"/>
    </location>
</feature>
<dbReference type="InterPro" id="IPR006860">
    <property type="entry name" value="FecR"/>
</dbReference>
<accession>A0A1W2H652</accession>
<keyword evidence="4" id="KW-1185">Reference proteome</keyword>
<dbReference type="EMBL" id="LT838813">
    <property type="protein sequence ID" value="SMD44420.1"/>
    <property type="molecule type" value="Genomic_DNA"/>
</dbReference>
<sequence>MKFKDYDIEHFLTDEFFIQWVKNPNENNQHFWEKWISEHPEKRKVVQQAASVIRSIQSNQNTGISDALYVDMFENIIKAEEKKMPVKPKPDESNSWFSIFSIRKIAATVVIGFCIWISYDVMVKGVEIQTEIPKTLIVSRSNPAGKKSIISLSEGTKIHLNGESKIAYPEVFEKDQRKVELVGEAYFEVAKDGRPFIVSVGDNAINVLGTSFNVRQNGAGGLAVALVEGKVKVNDRLGNQVLLNPNEMLVIEETGKFYKSDFDLMEITGWKDMYLIFNSDSFEEAKSKIENWYGVEIEVKGKISETWVYSGQYKEESLENVLRGISLTSGLKYTIKGRKVTITKP</sequence>
<dbReference type="InterPro" id="IPR032508">
    <property type="entry name" value="FecR_C"/>
</dbReference>
<dbReference type="Pfam" id="PF16344">
    <property type="entry name" value="FecR_C"/>
    <property type="match status" value="1"/>
</dbReference>
<dbReference type="STRING" id="758820.SAMN00777080_3041"/>
<evidence type="ECO:0000313" key="3">
    <source>
        <dbReference type="EMBL" id="SMD44420.1"/>
    </source>
</evidence>
<dbReference type="AlphaFoldDB" id="A0A1W2H652"/>
<dbReference type="Gene3D" id="2.60.120.1440">
    <property type="match status" value="1"/>
</dbReference>
<feature type="domain" description="FecR protein" evidence="1">
    <location>
        <begin position="145"/>
        <end position="232"/>
    </location>
</feature>
<organism evidence="3 4">
    <name type="scientific">Aquiflexum balticum DSM 16537</name>
    <dbReference type="NCBI Taxonomy" id="758820"/>
    <lineage>
        <taxon>Bacteria</taxon>
        <taxon>Pseudomonadati</taxon>
        <taxon>Bacteroidota</taxon>
        <taxon>Cytophagia</taxon>
        <taxon>Cytophagales</taxon>
        <taxon>Cyclobacteriaceae</taxon>
        <taxon>Aquiflexum</taxon>
    </lineage>
</organism>
<dbReference type="Proteomes" id="UP000192333">
    <property type="component" value="Chromosome I"/>
</dbReference>
<reference evidence="4" key="1">
    <citation type="submission" date="2017-04" db="EMBL/GenBank/DDBJ databases">
        <authorList>
            <person name="Varghese N."/>
            <person name="Submissions S."/>
        </authorList>
    </citation>
    <scope>NUCLEOTIDE SEQUENCE [LARGE SCALE GENOMIC DNA]</scope>
    <source>
        <strain evidence="4">DSM 16537</strain>
    </source>
</reference>
<proteinExistence type="predicted"/>
<dbReference type="PIRSF" id="PIRSF018266">
    <property type="entry name" value="FecR"/>
    <property type="match status" value="1"/>
</dbReference>